<organism evidence="11">
    <name type="scientific">Arion vulgaris</name>
    <dbReference type="NCBI Taxonomy" id="1028688"/>
    <lineage>
        <taxon>Eukaryota</taxon>
        <taxon>Metazoa</taxon>
        <taxon>Spiralia</taxon>
        <taxon>Lophotrochozoa</taxon>
        <taxon>Mollusca</taxon>
        <taxon>Gastropoda</taxon>
        <taxon>Heterobranchia</taxon>
        <taxon>Euthyneura</taxon>
        <taxon>Panpulmonata</taxon>
        <taxon>Eupulmonata</taxon>
        <taxon>Stylommatophora</taxon>
        <taxon>Helicina</taxon>
        <taxon>Arionoidea</taxon>
        <taxon>Arionidae</taxon>
        <taxon>Arion</taxon>
    </lineage>
</organism>
<gene>
    <name evidence="11" type="primary">ORF219472</name>
</gene>
<dbReference type="Gene3D" id="3.90.550.50">
    <property type="match status" value="1"/>
</dbReference>
<feature type="non-terminal residue" evidence="11">
    <location>
        <position position="1"/>
    </location>
</feature>
<sequence length="80" mass="8898">ICFNSTVIRNQGDKWAVSLLDFPFSYYPPYAFGGGYVMSASAAETIVKIRSGTSDFLHLEDVYITGILAMKLNITHVTHH</sequence>
<accession>A0A0B7C0L3</accession>
<keyword evidence="3 10" id="KW-0328">Glycosyltransferase</keyword>
<evidence type="ECO:0000256" key="6">
    <source>
        <dbReference type="ARBA" id="ARBA00022968"/>
    </source>
</evidence>
<feature type="non-terminal residue" evidence="11">
    <location>
        <position position="80"/>
    </location>
</feature>
<dbReference type="Pfam" id="PF01762">
    <property type="entry name" value="Galactosyl_T"/>
    <property type="match status" value="1"/>
</dbReference>
<dbReference type="PANTHER" id="PTHR11214">
    <property type="entry name" value="BETA-1,3-N-ACETYLGLUCOSAMINYLTRANSFERASE"/>
    <property type="match status" value="1"/>
</dbReference>
<protein>
    <recommendedName>
        <fullName evidence="10">Hexosyltransferase</fullName>
        <ecNumber evidence="10">2.4.1.-</ecNumber>
    </recommendedName>
</protein>
<proteinExistence type="inferred from homology"/>
<evidence type="ECO:0000256" key="9">
    <source>
        <dbReference type="ARBA" id="ARBA00023136"/>
    </source>
</evidence>
<keyword evidence="8 10" id="KW-0333">Golgi apparatus</keyword>
<comment type="similarity">
    <text evidence="2 10">Belongs to the glycosyltransferase 31 family.</text>
</comment>
<dbReference type="GO" id="GO:0000139">
    <property type="term" value="C:Golgi membrane"/>
    <property type="evidence" value="ECO:0007669"/>
    <property type="project" value="UniProtKB-SubCell"/>
</dbReference>
<evidence type="ECO:0000256" key="2">
    <source>
        <dbReference type="ARBA" id="ARBA00008661"/>
    </source>
</evidence>
<dbReference type="PANTHER" id="PTHR11214:SF314">
    <property type="entry name" value="HEXOSYLTRANSFERASE"/>
    <property type="match status" value="1"/>
</dbReference>
<name>A0A0B7C0L3_9EUPU</name>
<evidence type="ECO:0000256" key="3">
    <source>
        <dbReference type="ARBA" id="ARBA00022676"/>
    </source>
</evidence>
<dbReference type="GO" id="GO:0016758">
    <property type="term" value="F:hexosyltransferase activity"/>
    <property type="evidence" value="ECO:0007669"/>
    <property type="project" value="InterPro"/>
</dbReference>
<dbReference type="InterPro" id="IPR002659">
    <property type="entry name" value="Glyco_trans_31"/>
</dbReference>
<evidence type="ECO:0000256" key="4">
    <source>
        <dbReference type="ARBA" id="ARBA00022679"/>
    </source>
</evidence>
<keyword evidence="6" id="KW-0735">Signal-anchor</keyword>
<evidence type="ECO:0000256" key="1">
    <source>
        <dbReference type="ARBA" id="ARBA00004323"/>
    </source>
</evidence>
<keyword evidence="4" id="KW-0808">Transferase</keyword>
<keyword evidence="7" id="KW-1133">Transmembrane helix</keyword>
<reference evidence="11" key="1">
    <citation type="submission" date="2014-12" db="EMBL/GenBank/DDBJ databases">
        <title>Insight into the proteome of Arion vulgaris.</title>
        <authorList>
            <person name="Aradska J."/>
            <person name="Bulat T."/>
            <person name="Smidak R."/>
            <person name="Sarate P."/>
            <person name="Gangsoo J."/>
            <person name="Sialana F."/>
            <person name="Bilban M."/>
            <person name="Lubec G."/>
        </authorList>
    </citation>
    <scope>NUCLEOTIDE SEQUENCE</scope>
    <source>
        <tissue evidence="11">Skin</tissue>
    </source>
</reference>
<dbReference type="GO" id="GO:0006493">
    <property type="term" value="P:protein O-linked glycosylation"/>
    <property type="evidence" value="ECO:0007669"/>
    <property type="project" value="TreeGrafter"/>
</dbReference>
<keyword evidence="9" id="KW-0472">Membrane</keyword>
<evidence type="ECO:0000256" key="8">
    <source>
        <dbReference type="ARBA" id="ARBA00023034"/>
    </source>
</evidence>
<dbReference type="EMBL" id="HACG01051866">
    <property type="protein sequence ID" value="CEK98737.1"/>
    <property type="molecule type" value="Transcribed_RNA"/>
</dbReference>
<evidence type="ECO:0000256" key="7">
    <source>
        <dbReference type="ARBA" id="ARBA00022989"/>
    </source>
</evidence>
<comment type="subcellular location">
    <subcellularLocation>
        <location evidence="1 10">Golgi apparatus membrane</location>
        <topology evidence="1 10">Single-pass type II membrane protein</topology>
    </subcellularLocation>
</comment>
<evidence type="ECO:0000256" key="10">
    <source>
        <dbReference type="RuleBase" id="RU363063"/>
    </source>
</evidence>
<dbReference type="AlphaFoldDB" id="A0A0B7C0L3"/>
<evidence type="ECO:0000256" key="5">
    <source>
        <dbReference type="ARBA" id="ARBA00022692"/>
    </source>
</evidence>
<dbReference type="EC" id="2.4.1.-" evidence="10"/>
<evidence type="ECO:0000313" key="11">
    <source>
        <dbReference type="EMBL" id="CEK98737.1"/>
    </source>
</evidence>
<keyword evidence="5" id="KW-0812">Transmembrane</keyword>